<gene>
    <name evidence="2" type="ORF">CaldiYA01_03060</name>
</gene>
<keyword evidence="1" id="KW-1133">Transmembrane helix</keyword>
<organism evidence="2 3">
    <name type="scientific">Caldicellulosiruptor diazotrophicus</name>
    <dbReference type="NCBI Taxonomy" id="2806205"/>
    <lineage>
        <taxon>Bacteria</taxon>
        <taxon>Bacillati</taxon>
        <taxon>Bacillota</taxon>
        <taxon>Bacillota incertae sedis</taxon>
        <taxon>Caldicellulosiruptorales</taxon>
        <taxon>Caldicellulosiruptoraceae</taxon>
        <taxon>Caldicellulosiruptor</taxon>
    </lineage>
</organism>
<keyword evidence="1" id="KW-0812">Transmembrane</keyword>
<keyword evidence="1" id="KW-0472">Membrane</keyword>
<feature type="transmembrane region" description="Helical" evidence="1">
    <location>
        <begin position="56"/>
        <end position="74"/>
    </location>
</feature>
<feature type="transmembrane region" description="Helical" evidence="1">
    <location>
        <begin position="171"/>
        <end position="195"/>
    </location>
</feature>
<evidence type="ECO:0000313" key="3">
    <source>
        <dbReference type="Proteomes" id="UP000663623"/>
    </source>
</evidence>
<name>A0ABN6E4R6_9FIRM</name>
<sequence length="355" mass="39655">MDFLLILILALVFILPFVFKKVEHNLEIFLFFMGILATIVSRTLSVHLIGHILSNYLLYVVTAVVLIMGFFFNLSVNKLKNAINLLLSKINLEIFIFLVLLILGLFSSVITAIVATLIMVEILHLLPLRHSSKSKVAIAGCYAIGFGAALTPIGEPLSTIVVSILKEDFAYLLRLVGHYIIPVILVMALLGSFIAKREKKFFYRKEEMSEEDRKYFEIEDQHIKEVETHKDVVIRAGKIFLFIVALEILGNGFKPFIDKYIVKLGDKLLFWLNTISAVLDNATVAAAIISPKLTSSQVTAILISLLASGGMLIQGNIPNIIAANKLEIKSKEWVKFGFPIGLVLLTTFYVILFVI</sequence>
<evidence type="ECO:0008006" key="4">
    <source>
        <dbReference type="Google" id="ProtNLM"/>
    </source>
</evidence>
<protein>
    <recommendedName>
        <fullName evidence="4">Cation transporter</fullName>
    </recommendedName>
</protein>
<feature type="transmembrane region" description="Helical" evidence="1">
    <location>
        <begin position="301"/>
        <end position="321"/>
    </location>
</feature>
<dbReference type="Proteomes" id="UP000663623">
    <property type="component" value="Chromosome"/>
</dbReference>
<feature type="transmembrane region" description="Helical" evidence="1">
    <location>
        <begin position="94"/>
        <end position="120"/>
    </location>
</feature>
<accession>A0ABN6E4R6</accession>
<dbReference type="PIRSF" id="PIRSF019205">
    <property type="entry name" value="DUF1646"/>
    <property type="match status" value="1"/>
</dbReference>
<feature type="transmembrane region" description="Helical" evidence="1">
    <location>
        <begin position="141"/>
        <end position="165"/>
    </location>
</feature>
<keyword evidence="3" id="KW-1185">Reference proteome</keyword>
<proteinExistence type="predicted"/>
<feature type="transmembrane region" description="Helical" evidence="1">
    <location>
        <begin position="30"/>
        <end position="49"/>
    </location>
</feature>
<dbReference type="RefSeq" id="WP_207180635.1">
    <property type="nucleotide sequence ID" value="NZ_AP024480.1"/>
</dbReference>
<feature type="transmembrane region" description="Helical" evidence="1">
    <location>
        <begin position="333"/>
        <end position="354"/>
    </location>
</feature>
<evidence type="ECO:0000313" key="2">
    <source>
        <dbReference type="EMBL" id="BCS80346.1"/>
    </source>
</evidence>
<dbReference type="Pfam" id="PF07854">
    <property type="entry name" value="DUF1646"/>
    <property type="match status" value="1"/>
</dbReference>
<reference evidence="2 3" key="1">
    <citation type="submission" date="2021-02" db="EMBL/GenBank/DDBJ databases">
        <title>Nitrogen-fixing ability and nitrogen fixation related genes of thermophilic fermentative bacteria in the genus Caldicellulosiruptor.</title>
        <authorList>
            <person name="Chen Y."/>
            <person name="Nishihara A."/>
            <person name="Haruta S."/>
        </authorList>
    </citation>
    <scope>NUCLEOTIDE SEQUENCE [LARGE SCALE GENOMIC DNA]</scope>
    <source>
        <strain evidence="2 3">YA01</strain>
    </source>
</reference>
<evidence type="ECO:0000256" key="1">
    <source>
        <dbReference type="SAM" id="Phobius"/>
    </source>
</evidence>
<dbReference type="EMBL" id="AP024480">
    <property type="protein sequence ID" value="BCS80346.1"/>
    <property type="molecule type" value="Genomic_DNA"/>
</dbReference>
<dbReference type="InterPro" id="IPR012443">
    <property type="entry name" value="DUF1646"/>
</dbReference>
<feature type="transmembrane region" description="Helical" evidence="1">
    <location>
        <begin position="269"/>
        <end position="289"/>
    </location>
</feature>